<feature type="compositionally biased region" description="Polar residues" evidence="1">
    <location>
        <begin position="11"/>
        <end position="22"/>
    </location>
</feature>
<dbReference type="SMART" id="SM00470">
    <property type="entry name" value="ParB"/>
    <property type="match status" value="1"/>
</dbReference>
<feature type="domain" description="ParB-like N-terminal" evidence="2">
    <location>
        <begin position="24"/>
        <end position="108"/>
    </location>
</feature>
<dbReference type="InterPro" id="IPR036086">
    <property type="entry name" value="ParB/Sulfiredoxin_sf"/>
</dbReference>
<comment type="caution">
    <text evidence="3">The sequence shown here is derived from an EMBL/GenBank/DDBJ whole genome shotgun (WGS) entry which is preliminary data.</text>
</comment>
<organism evidence="3 4">
    <name type="scientific">Streptomyces flavalbus</name>
    <dbReference type="NCBI Taxonomy" id="2665155"/>
    <lineage>
        <taxon>Bacteria</taxon>
        <taxon>Bacillati</taxon>
        <taxon>Actinomycetota</taxon>
        <taxon>Actinomycetes</taxon>
        <taxon>Kitasatosporales</taxon>
        <taxon>Streptomycetaceae</taxon>
        <taxon>Streptomyces</taxon>
    </lineage>
</organism>
<evidence type="ECO:0000259" key="2">
    <source>
        <dbReference type="SMART" id="SM00470"/>
    </source>
</evidence>
<protein>
    <submittedName>
        <fullName evidence="3">ParB/RepB/Spo0J family partition protein</fullName>
    </submittedName>
</protein>
<dbReference type="RefSeq" id="WP_381604885.1">
    <property type="nucleotide sequence ID" value="NZ_JBHTEB010000001.1"/>
</dbReference>
<reference evidence="4" key="1">
    <citation type="journal article" date="2019" name="Int. J. Syst. Evol. Microbiol.">
        <title>The Global Catalogue of Microorganisms (GCM) 10K type strain sequencing project: providing services to taxonomists for standard genome sequencing and annotation.</title>
        <authorList>
            <consortium name="The Broad Institute Genomics Platform"/>
            <consortium name="The Broad Institute Genome Sequencing Center for Infectious Disease"/>
            <person name="Wu L."/>
            <person name="Ma J."/>
        </authorList>
    </citation>
    <scope>NUCLEOTIDE SEQUENCE [LARGE SCALE GENOMIC DNA]</scope>
    <source>
        <strain evidence="4">CGMCC 4.7400</strain>
    </source>
</reference>
<dbReference type="EMBL" id="JBHTEB010000001">
    <property type="protein sequence ID" value="MFD0313332.1"/>
    <property type="molecule type" value="Genomic_DNA"/>
</dbReference>
<feature type="region of interest" description="Disordered" evidence="1">
    <location>
        <begin position="326"/>
        <end position="346"/>
    </location>
</feature>
<accession>A0ABW2W3T9</accession>
<gene>
    <name evidence="3" type="ORF">ACFQZ6_03590</name>
</gene>
<sequence length="346" mass="36981">MSEAWAGAEPQSPTDEPVVSQQTHLVPLDSLVAADSPRLTGEVEEHARTLAESEAALPPIVVHRPTMRVVDGMHRLRAAVLRGDDVIEARFVEGSVQDAFVLAVKLNAEHGMPLSRQDRVAAAGRILESHPAWSDRRIAAVTGLSPGMVGSLRARVGGGPQLALRIGRDGRNRPVNGAAGRLAASKVIAESPNASLREIASRAGIAVATARDVRRRIRLGQDPVTPRLALSMKVGDDTGERADDSATPPLGLEAVLARMRRDPSLRMSQVGRTLLQLLRTHLLTAEQRKDLIDGIPAHRAADVAQMARLCASRWLQFARDVEGRLPAGEGAAGGQQQVPQHLSRGA</sequence>
<dbReference type="SUPFAM" id="SSF110849">
    <property type="entry name" value="ParB/Sulfiredoxin"/>
    <property type="match status" value="1"/>
</dbReference>
<name>A0ABW2W3T9_9ACTN</name>
<feature type="region of interest" description="Disordered" evidence="1">
    <location>
        <begin position="1"/>
        <end position="22"/>
    </location>
</feature>
<evidence type="ECO:0000313" key="4">
    <source>
        <dbReference type="Proteomes" id="UP001597023"/>
    </source>
</evidence>
<dbReference type="Proteomes" id="UP001597023">
    <property type="component" value="Unassembled WGS sequence"/>
</dbReference>
<evidence type="ECO:0000313" key="3">
    <source>
        <dbReference type="EMBL" id="MFD0313332.1"/>
    </source>
</evidence>
<keyword evidence="4" id="KW-1185">Reference proteome</keyword>
<evidence type="ECO:0000256" key="1">
    <source>
        <dbReference type="SAM" id="MobiDB-lite"/>
    </source>
</evidence>
<proteinExistence type="predicted"/>
<dbReference type="InterPro" id="IPR003115">
    <property type="entry name" value="ParB_N"/>
</dbReference>